<dbReference type="AlphaFoldDB" id="A0A9W6Q144"/>
<keyword evidence="3" id="KW-1185">Reference proteome</keyword>
<protein>
    <submittedName>
        <fullName evidence="2">Uncharacterized protein</fullName>
    </submittedName>
</protein>
<organism evidence="2 3">
    <name type="scientific">Actinomadura rubrobrunea</name>
    <dbReference type="NCBI Taxonomy" id="115335"/>
    <lineage>
        <taxon>Bacteria</taxon>
        <taxon>Bacillati</taxon>
        <taxon>Actinomycetota</taxon>
        <taxon>Actinomycetes</taxon>
        <taxon>Streptosporangiales</taxon>
        <taxon>Thermomonosporaceae</taxon>
        <taxon>Actinomadura</taxon>
    </lineage>
</organism>
<dbReference type="Proteomes" id="UP001165124">
    <property type="component" value="Unassembled WGS sequence"/>
</dbReference>
<evidence type="ECO:0000256" key="1">
    <source>
        <dbReference type="SAM" id="MobiDB-lite"/>
    </source>
</evidence>
<feature type="region of interest" description="Disordered" evidence="1">
    <location>
        <begin position="1"/>
        <end position="59"/>
    </location>
</feature>
<comment type="caution">
    <text evidence="2">The sequence shown here is derived from an EMBL/GenBank/DDBJ whole genome shotgun (WGS) entry which is preliminary data.</text>
</comment>
<accession>A0A9W6Q144</accession>
<reference evidence="2" key="1">
    <citation type="submission" date="2023-02" db="EMBL/GenBank/DDBJ databases">
        <title>Actinomadura rubrobrunea NBRC 14622.</title>
        <authorList>
            <person name="Ichikawa N."/>
            <person name="Sato H."/>
            <person name="Tonouchi N."/>
        </authorList>
    </citation>
    <scope>NUCLEOTIDE SEQUENCE</scope>
    <source>
        <strain evidence="2">NBRC 14622</strain>
    </source>
</reference>
<sequence length="168" mass="17823">MRAWGLLHPREHAVGGPPAEAGAHRPPHRLVGDPAVASGAHERAATAARPPTNLDRATGRPVRCYEHPAPGDLVHVGVKTPGNSADGGGHRVHSRALGRTVGVSVHTWTAWGLVTSRAKRAPLDQEETRAVDGAVRRGAGERRACARIDACRSTSSFSWRSRSPPSSR</sequence>
<evidence type="ECO:0000313" key="3">
    <source>
        <dbReference type="Proteomes" id="UP001165124"/>
    </source>
</evidence>
<proteinExistence type="predicted"/>
<gene>
    <name evidence="2" type="ORF">Arub01_47770</name>
</gene>
<dbReference type="EMBL" id="BSRZ01000015">
    <property type="protein sequence ID" value="GLW66533.1"/>
    <property type="molecule type" value="Genomic_DNA"/>
</dbReference>
<evidence type="ECO:0000313" key="2">
    <source>
        <dbReference type="EMBL" id="GLW66533.1"/>
    </source>
</evidence>
<name>A0A9W6Q144_9ACTN</name>